<dbReference type="Proteomes" id="UP000093391">
    <property type="component" value="Chromosome"/>
</dbReference>
<name>A0A1B2M2K4_9GAMM</name>
<evidence type="ECO:0000313" key="1">
    <source>
        <dbReference type="EMBL" id="AOA59414.1"/>
    </source>
</evidence>
<keyword evidence="2" id="KW-1185">Reference proteome</keyword>
<evidence type="ECO:0000313" key="2">
    <source>
        <dbReference type="Proteomes" id="UP000093391"/>
    </source>
</evidence>
<dbReference type="PANTHER" id="PTHR17985">
    <property type="entry name" value="SER/THR-RICH PROTEIN T10 IN DGCR REGION"/>
    <property type="match status" value="1"/>
</dbReference>
<dbReference type="RefSeq" id="WP_067557722.1">
    <property type="nucleotide sequence ID" value="NZ_CP016895.1"/>
</dbReference>
<dbReference type="AlphaFoldDB" id="A0A1B2M2K4"/>
<dbReference type="EMBL" id="CP016895">
    <property type="protein sequence ID" value="AOA59414.1"/>
    <property type="molecule type" value="Genomic_DNA"/>
</dbReference>
<organism evidence="1 2">
    <name type="scientific">Acinetobacter larvae</name>
    <dbReference type="NCBI Taxonomy" id="1789224"/>
    <lineage>
        <taxon>Bacteria</taxon>
        <taxon>Pseudomonadati</taxon>
        <taxon>Pseudomonadota</taxon>
        <taxon>Gammaproteobacteria</taxon>
        <taxon>Moraxellales</taxon>
        <taxon>Moraxellaceae</taxon>
        <taxon>Acinetobacter</taxon>
    </lineage>
</organism>
<gene>
    <name evidence="1" type="ORF">BFG52_14350</name>
</gene>
<dbReference type="Pfam" id="PF05742">
    <property type="entry name" value="TANGO2"/>
    <property type="match status" value="1"/>
</dbReference>
<dbReference type="PANTHER" id="PTHR17985:SF8">
    <property type="entry name" value="TRANSPORT AND GOLGI ORGANIZATION PROTEIN 2 HOMOLOG"/>
    <property type="match status" value="1"/>
</dbReference>
<sequence length="305" mass="34672">MCILALAWQLFDDMPLALISNRDEFYQRPSRALMAWADSPIFAGKDLQSGGSWMGVSQTGRWAILTNYRDGREQQSYLTSRGQIIADYLQGEDSPLHYARALQQRQCDYAGFNLLLGTREQAVYMNNRGDAPTLLAAGAYVLSNTGLYEYWDKTARLRKRFTQELLPLLQQKIQQYRLRVPRAYEAKPLALWQGSRSLLSTQQLSLVHALGSDVDVLSTSWDILQDQRQTELQCLPDTGIARDMEQLLSAIFIRSPVYGTRCSNLLLLGHRQGFWLEKQQQGECQGQIKQQNIVFNACVAGHKCV</sequence>
<proteinExistence type="predicted"/>
<protein>
    <submittedName>
        <fullName evidence="1">Serine/threonine protein phosphatase</fullName>
    </submittedName>
</protein>
<dbReference type="KEGG" id="ala:BFG52_14350"/>
<reference evidence="1 2" key="1">
    <citation type="submission" date="2016-08" db="EMBL/GenBank/DDBJ databases">
        <authorList>
            <person name="Seilhamer J.J."/>
        </authorList>
    </citation>
    <scope>NUCLEOTIDE SEQUENCE [LARGE SCALE GENOMIC DNA]</scope>
    <source>
        <strain evidence="1 2">BRTC-1</strain>
    </source>
</reference>
<dbReference type="OrthoDB" id="4380123at2"/>
<dbReference type="STRING" id="1789224.BFG52_14350"/>
<accession>A0A1B2M2K4</accession>
<dbReference type="InterPro" id="IPR008551">
    <property type="entry name" value="TANGO2"/>
</dbReference>